<evidence type="ECO:0000313" key="7">
    <source>
        <dbReference type="Proteomes" id="UP001189429"/>
    </source>
</evidence>
<keyword evidence="3" id="KW-0223">Dioxygenase</keyword>
<comment type="function">
    <text evidence="3">Oxygenase that can act as both a histone lysine demethylase and a ribosomal histidine hydroxylase.</text>
</comment>
<keyword evidence="3" id="KW-0560">Oxidoreductase</keyword>
<keyword evidence="1 3" id="KW-0479">Metal-binding</keyword>
<name>A0ABN9Y3W5_9DINO</name>
<keyword evidence="3" id="KW-0804">Transcription</keyword>
<sequence length="345" mass="37580">GPRRETDPAGTWQSCARSCGSCGLLAGGGWQDAAARLVAECESNRWVVDGLQAKIDALPDGSPQLLAEVVANSTEFREHLWERCPFVLRGPQGDLAELTLGSALEMASSGDLRKGARNTFMDANVKEEKLHSFRLDYSGAGDKLGSEDVLKKMKKGTWVVSSVHSLHPAAGRVTLAYQHAFGWPTSSNMYATLSGFSTSAPAHTDRTESFRLQCNGEKRWRVWAPKVLYPVSGVHEDGQWGKGYAQLRPEQMGPLMIDHNLLPGEVGGYMPRGFAHHTSTPSQGPAGRGVEEPSDVLRDTSVTLALTIITEQYEERKGWSTRKRCSARSGPLDSARRTAASWGRA</sequence>
<protein>
    <recommendedName>
        <fullName evidence="3">Bifunctional lysine-specific demethylase and histidyl-hydroxylase</fullName>
        <ecNumber evidence="3">1.14.11.-</ecNumber>
    </recommendedName>
</protein>
<evidence type="ECO:0000256" key="2">
    <source>
        <dbReference type="ARBA" id="ARBA00023004"/>
    </source>
</evidence>
<gene>
    <name evidence="6" type="ORF">PCOR1329_LOCUS81337</name>
</gene>
<dbReference type="Proteomes" id="UP001189429">
    <property type="component" value="Unassembled WGS sequence"/>
</dbReference>
<dbReference type="Gene3D" id="2.60.120.650">
    <property type="entry name" value="Cupin"/>
    <property type="match status" value="1"/>
</dbReference>
<comment type="similarity">
    <text evidence="3">Belongs to the ROX family.</text>
</comment>
<dbReference type="InterPro" id="IPR039994">
    <property type="entry name" value="NO66-like"/>
</dbReference>
<dbReference type="PANTHER" id="PTHR13096:SF8">
    <property type="entry name" value="RIBOSOMAL OXYGENASE 1"/>
    <property type="match status" value="1"/>
</dbReference>
<dbReference type="PANTHER" id="PTHR13096">
    <property type="entry name" value="MINA53 MYC INDUCED NUCLEAR ANTIGEN"/>
    <property type="match status" value="1"/>
</dbReference>
<evidence type="ECO:0000256" key="3">
    <source>
        <dbReference type="RuleBase" id="RU366061"/>
    </source>
</evidence>
<feature type="region of interest" description="Disordered" evidence="4">
    <location>
        <begin position="272"/>
        <end position="294"/>
    </location>
</feature>
<keyword evidence="3" id="KW-0805">Transcription regulation</keyword>
<keyword evidence="7" id="KW-1185">Reference proteome</keyword>
<feature type="region of interest" description="Disordered" evidence="4">
    <location>
        <begin position="319"/>
        <end position="345"/>
    </location>
</feature>
<accession>A0ABN9Y3W5</accession>
<dbReference type="EC" id="1.14.11.-" evidence="3"/>
<dbReference type="EMBL" id="CAUYUJ010021605">
    <property type="protein sequence ID" value="CAK0905761.1"/>
    <property type="molecule type" value="Genomic_DNA"/>
</dbReference>
<evidence type="ECO:0000313" key="6">
    <source>
        <dbReference type="EMBL" id="CAK0905761.1"/>
    </source>
</evidence>
<comment type="caution">
    <text evidence="6">The sequence shown here is derived from an EMBL/GenBank/DDBJ whole genome shotgun (WGS) entry which is preliminary data.</text>
</comment>
<comment type="subcellular location">
    <subcellularLocation>
        <location evidence="3">Nucleus</location>
    </subcellularLocation>
</comment>
<dbReference type="SUPFAM" id="SSF51197">
    <property type="entry name" value="Clavaminate synthase-like"/>
    <property type="match status" value="1"/>
</dbReference>
<organism evidence="6 7">
    <name type="scientific">Prorocentrum cordatum</name>
    <dbReference type="NCBI Taxonomy" id="2364126"/>
    <lineage>
        <taxon>Eukaryota</taxon>
        <taxon>Sar</taxon>
        <taxon>Alveolata</taxon>
        <taxon>Dinophyceae</taxon>
        <taxon>Prorocentrales</taxon>
        <taxon>Prorocentraceae</taxon>
        <taxon>Prorocentrum</taxon>
    </lineage>
</organism>
<evidence type="ECO:0000256" key="4">
    <source>
        <dbReference type="SAM" id="MobiDB-lite"/>
    </source>
</evidence>
<evidence type="ECO:0000256" key="1">
    <source>
        <dbReference type="ARBA" id="ARBA00022723"/>
    </source>
</evidence>
<feature type="domain" description="JmjC" evidence="5">
    <location>
        <begin position="184"/>
        <end position="283"/>
    </location>
</feature>
<reference evidence="6" key="1">
    <citation type="submission" date="2023-10" db="EMBL/GenBank/DDBJ databases">
        <authorList>
            <person name="Chen Y."/>
            <person name="Shah S."/>
            <person name="Dougan E. K."/>
            <person name="Thang M."/>
            <person name="Chan C."/>
        </authorList>
    </citation>
    <scope>NUCLEOTIDE SEQUENCE [LARGE SCALE GENOMIC DNA]</scope>
</reference>
<proteinExistence type="inferred from homology"/>
<keyword evidence="2 3" id="KW-0408">Iron</keyword>
<comment type="cofactor">
    <cofactor evidence="3">
        <name>Fe(2+)</name>
        <dbReference type="ChEBI" id="CHEBI:29033"/>
    </cofactor>
    <text evidence="3">Binds 1 Fe(2+) ion per subunit.</text>
</comment>
<evidence type="ECO:0000259" key="5">
    <source>
        <dbReference type="Pfam" id="PF08007"/>
    </source>
</evidence>
<feature type="non-terminal residue" evidence="6">
    <location>
        <position position="1"/>
    </location>
</feature>
<dbReference type="InterPro" id="IPR003347">
    <property type="entry name" value="JmjC_dom"/>
</dbReference>
<dbReference type="Pfam" id="PF08007">
    <property type="entry name" value="JmjC_2"/>
    <property type="match status" value="1"/>
</dbReference>
<keyword evidence="3" id="KW-0539">Nucleus</keyword>